<dbReference type="Pfam" id="PF24808">
    <property type="entry name" value="DUF7707"/>
    <property type="match status" value="1"/>
</dbReference>
<dbReference type="Proteomes" id="UP000800036">
    <property type="component" value="Unassembled WGS sequence"/>
</dbReference>
<keyword evidence="5" id="KW-1185">Reference proteome</keyword>
<feature type="chain" id="PRO_5025555039" description="DUF7707 domain-containing protein" evidence="2">
    <location>
        <begin position="20"/>
        <end position="218"/>
    </location>
</feature>
<dbReference type="AlphaFoldDB" id="A0A6A5VDV2"/>
<organism evidence="4 5">
    <name type="scientific">Bimuria novae-zelandiae CBS 107.79</name>
    <dbReference type="NCBI Taxonomy" id="1447943"/>
    <lineage>
        <taxon>Eukaryota</taxon>
        <taxon>Fungi</taxon>
        <taxon>Dikarya</taxon>
        <taxon>Ascomycota</taxon>
        <taxon>Pezizomycotina</taxon>
        <taxon>Dothideomycetes</taxon>
        <taxon>Pleosporomycetidae</taxon>
        <taxon>Pleosporales</taxon>
        <taxon>Massarineae</taxon>
        <taxon>Didymosphaeriaceae</taxon>
        <taxon>Bimuria</taxon>
    </lineage>
</organism>
<gene>
    <name evidence="4" type="ORF">BU23DRAFT_555948</name>
</gene>
<evidence type="ECO:0000256" key="1">
    <source>
        <dbReference type="SAM" id="MobiDB-lite"/>
    </source>
</evidence>
<feature type="compositionally biased region" description="Low complexity" evidence="1">
    <location>
        <begin position="146"/>
        <end position="186"/>
    </location>
</feature>
<reference evidence="4" key="1">
    <citation type="journal article" date="2020" name="Stud. Mycol.">
        <title>101 Dothideomycetes genomes: a test case for predicting lifestyles and emergence of pathogens.</title>
        <authorList>
            <person name="Haridas S."/>
            <person name="Albert R."/>
            <person name="Binder M."/>
            <person name="Bloem J."/>
            <person name="Labutti K."/>
            <person name="Salamov A."/>
            <person name="Andreopoulos B."/>
            <person name="Baker S."/>
            <person name="Barry K."/>
            <person name="Bills G."/>
            <person name="Bluhm B."/>
            <person name="Cannon C."/>
            <person name="Castanera R."/>
            <person name="Culley D."/>
            <person name="Daum C."/>
            <person name="Ezra D."/>
            <person name="Gonzalez J."/>
            <person name="Henrissat B."/>
            <person name="Kuo A."/>
            <person name="Liang C."/>
            <person name="Lipzen A."/>
            <person name="Lutzoni F."/>
            <person name="Magnuson J."/>
            <person name="Mondo S."/>
            <person name="Nolan M."/>
            <person name="Ohm R."/>
            <person name="Pangilinan J."/>
            <person name="Park H.-J."/>
            <person name="Ramirez L."/>
            <person name="Alfaro M."/>
            <person name="Sun H."/>
            <person name="Tritt A."/>
            <person name="Yoshinaga Y."/>
            <person name="Zwiers L.-H."/>
            <person name="Turgeon B."/>
            <person name="Goodwin S."/>
            <person name="Spatafora J."/>
            <person name="Crous P."/>
            <person name="Grigoriev I."/>
        </authorList>
    </citation>
    <scope>NUCLEOTIDE SEQUENCE</scope>
    <source>
        <strain evidence="4">CBS 107.79</strain>
    </source>
</reference>
<evidence type="ECO:0000259" key="3">
    <source>
        <dbReference type="Pfam" id="PF24808"/>
    </source>
</evidence>
<feature type="domain" description="DUF7707" evidence="3">
    <location>
        <begin position="37"/>
        <end position="146"/>
    </location>
</feature>
<dbReference type="EMBL" id="ML976693">
    <property type="protein sequence ID" value="KAF1971407.1"/>
    <property type="molecule type" value="Genomic_DNA"/>
</dbReference>
<sequence>MLYTTLLAASAVFSGLVAAQNSTSNLQLPNGIQPCCKVDANRVPQNQRSTWCNAQQNTCPEICGGQGQIAAGGNNCDDNDLTFTCKCRNGTEPDMSEYQQSVPGQMCRFWFSLCTNATIDQQTNEGSESLQFSCDTIMQERCGNKTTQDASETSSAASSSTPRPTGGSSGSGSSSEETPSATGGSTPTHSPGAAIRLAQNLGAPVLAGGMMALFGMAL</sequence>
<accession>A0A6A5VDV2</accession>
<dbReference type="PANTHER" id="PTHR38118">
    <property type="entry name" value="ANCHORED CELL WALL PROTEIN 11-RELATED"/>
    <property type="match status" value="1"/>
</dbReference>
<proteinExistence type="predicted"/>
<dbReference type="PANTHER" id="PTHR38118:SF2">
    <property type="entry name" value="CDP-ALCOHOL PHOSPHATIDYLTRANSFERASE PROTEIN"/>
    <property type="match status" value="1"/>
</dbReference>
<evidence type="ECO:0000313" key="5">
    <source>
        <dbReference type="Proteomes" id="UP000800036"/>
    </source>
</evidence>
<name>A0A6A5VDV2_9PLEO</name>
<dbReference type="InterPro" id="IPR056124">
    <property type="entry name" value="DUF7707"/>
</dbReference>
<feature type="region of interest" description="Disordered" evidence="1">
    <location>
        <begin position="143"/>
        <end position="192"/>
    </location>
</feature>
<evidence type="ECO:0000313" key="4">
    <source>
        <dbReference type="EMBL" id="KAF1971407.1"/>
    </source>
</evidence>
<evidence type="ECO:0000256" key="2">
    <source>
        <dbReference type="SAM" id="SignalP"/>
    </source>
</evidence>
<feature type="signal peptide" evidence="2">
    <location>
        <begin position="1"/>
        <end position="19"/>
    </location>
</feature>
<protein>
    <recommendedName>
        <fullName evidence="3">DUF7707 domain-containing protein</fullName>
    </recommendedName>
</protein>
<dbReference type="OrthoDB" id="2121879at2759"/>
<keyword evidence="2" id="KW-0732">Signal</keyword>